<dbReference type="EMBL" id="KI392311">
    <property type="protein sequence ID" value="ERN17758.1"/>
    <property type="molecule type" value="Genomic_DNA"/>
</dbReference>
<evidence type="ECO:0000313" key="3">
    <source>
        <dbReference type="Proteomes" id="UP000017836"/>
    </source>
</evidence>
<evidence type="ECO:0000313" key="2">
    <source>
        <dbReference type="EMBL" id="ERN17758.1"/>
    </source>
</evidence>
<evidence type="ECO:0000256" key="1">
    <source>
        <dbReference type="SAM" id="MobiDB-lite"/>
    </source>
</evidence>
<accession>U5DBH1</accession>
<dbReference type="HOGENOM" id="CLU_2797337_0_0_1"/>
<dbReference type="Gramene" id="ERN17758">
    <property type="protein sequence ID" value="ERN17758"/>
    <property type="gene ID" value="AMTR_s00047p00096880"/>
</dbReference>
<gene>
    <name evidence="2" type="ORF">AMTR_s00047p00096880</name>
</gene>
<organism evidence="2 3">
    <name type="scientific">Amborella trichopoda</name>
    <dbReference type="NCBI Taxonomy" id="13333"/>
    <lineage>
        <taxon>Eukaryota</taxon>
        <taxon>Viridiplantae</taxon>
        <taxon>Streptophyta</taxon>
        <taxon>Embryophyta</taxon>
        <taxon>Tracheophyta</taxon>
        <taxon>Spermatophyta</taxon>
        <taxon>Magnoliopsida</taxon>
        <taxon>Amborellales</taxon>
        <taxon>Amborellaceae</taxon>
        <taxon>Amborella</taxon>
    </lineage>
</organism>
<dbReference type="AlphaFoldDB" id="U5DBH1"/>
<feature type="compositionally biased region" description="Basic and acidic residues" evidence="1">
    <location>
        <begin position="36"/>
        <end position="58"/>
    </location>
</feature>
<proteinExistence type="predicted"/>
<sequence>MTKVRARMEIVEIRKARLRREMIEAVPALHEESMWNLRSRREENAPKERTGEEPDIKGNDISSWVKNG</sequence>
<feature type="region of interest" description="Disordered" evidence="1">
    <location>
        <begin position="36"/>
        <end position="68"/>
    </location>
</feature>
<name>U5DBH1_AMBTC</name>
<keyword evidence="3" id="KW-1185">Reference proteome</keyword>
<dbReference type="Proteomes" id="UP000017836">
    <property type="component" value="Unassembled WGS sequence"/>
</dbReference>
<reference evidence="3" key="1">
    <citation type="journal article" date="2013" name="Science">
        <title>The Amborella genome and the evolution of flowering plants.</title>
        <authorList>
            <consortium name="Amborella Genome Project"/>
        </authorList>
    </citation>
    <scope>NUCLEOTIDE SEQUENCE [LARGE SCALE GENOMIC DNA]</scope>
</reference>
<protein>
    <submittedName>
        <fullName evidence="2">Uncharacterized protein</fullName>
    </submittedName>
</protein>